<sequence length="135" mass="15124">MYPFLVGGLGIHLTKERNLAPISKLAWQVNSNPKPLWAKVTKHYLRPSCNSFLATGRAIKRGFALVVSNSFSHIGNRKNTNVWEDPWFDKDPLRNFIAGPLNKNEDRVNVNSLAKIWGPGLGKVSLLSCLKTLKI</sequence>
<comment type="caution">
    <text evidence="1">The sequence shown here is derived from an EMBL/GenBank/DDBJ whole genome shotgun (WGS) entry which is preliminary data.</text>
</comment>
<dbReference type="GO" id="GO:0003964">
    <property type="term" value="F:RNA-directed DNA polymerase activity"/>
    <property type="evidence" value="ECO:0007669"/>
    <property type="project" value="UniProtKB-KW"/>
</dbReference>
<evidence type="ECO:0000313" key="1">
    <source>
        <dbReference type="EMBL" id="KAF7819717.1"/>
    </source>
</evidence>
<name>A0A834TCQ3_9FABA</name>
<protein>
    <submittedName>
        <fullName evidence="1">Reverse transcriptase</fullName>
    </submittedName>
</protein>
<keyword evidence="2" id="KW-1185">Reference proteome</keyword>
<reference evidence="1" key="1">
    <citation type="submission" date="2020-09" db="EMBL/GenBank/DDBJ databases">
        <title>Genome-Enabled Discovery of Anthraquinone Biosynthesis in Senna tora.</title>
        <authorList>
            <person name="Kang S.-H."/>
            <person name="Pandey R.P."/>
            <person name="Lee C.-M."/>
            <person name="Sim J.-S."/>
            <person name="Jeong J.-T."/>
            <person name="Choi B.-S."/>
            <person name="Jung M."/>
            <person name="Ginzburg D."/>
            <person name="Zhao K."/>
            <person name="Won S.Y."/>
            <person name="Oh T.-J."/>
            <person name="Yu Y."/>
            <person name="Kim N.-H."/>
            <person name="Lee O.R."/>
            <person name="Lee T.-H."/>
            <person name="Bashyal P."/>
            <person name="Kim T.-S."/>
            <person name="Lee W.-H."/>
            <person name="Kawkins C."/>
            <person name="Kim C.-K."/>
            <person name="Kim J.S."/>
            <person name="Ahn B.O."/>
            <person name="Rhee S.Y."/>
            <person name="Sohng J.K."/>
        </authorList>
    </citation>
    <scope>NUCLEOTIDE SEQUENCE</scope>
    <source>
        <tissue evidence="1">Leaf</tissue>
    </source>
</reference>
<accession>A0A834TCQ3</accession>
<dbReference type="OrthoDB" id="1938625at2759"/>
<proteinExistence type="predicted"/>
<keyword evidence="1" id="KW-0548">Nucleotidyltransferase</keyword>
<keyword evidence="1" id="KW-0808">Transferase</keyword>
<dbReference type="AlphaFoldDB" id="A0A834TCQ3"/>
<gene>
    <name evidence="1" type="ORF">G2W53_025172</name>
</gene>
<dbReference type="Proteomes" id="UP000634136">
    <property type="component" value="Unassembled WGS sequence"/>
</dbReference>
<keyword evidence="1" id="KW-0695">RNA-directed DNA polymerase</keyword>
<organism evidence="1 2">
    <name type="scientific">Senna tora</name>
    <dbReference type="NCBI Taxonomy" id="362788"/>
    <lineage>
        <taxon>Eukaryota</taxon>
        <taxon>Viridiplantae</taxon>
        <taxon>Streptophyta</taxon>
        <taxon>Embryophyta</taxon>
        <taxon>Tracheophyta</taxon>
        <taxon>Spermatophyta</taxon>
        <taxon>Magnoliopsida</taxon>
        <taxon>eudicotyledons</taxon>
        <taxon>Gunneridae</taxon>
        <taxon>Pentapetalae</taxon>
        <taxon>rosids</taxon>
        <taxon>fabids</taxon>
        <taxon>Fabales</taxon>
        <taxon>Fabaceae</taxon>
        <taxon>Caesalpinioideae</taxon>
        <taxon>Cassia clade</taxon>
        <taxon>Senna</taxon>
    </lineage>
</organism>
<evidence type="ECO:0000313" key="2">
    <source>
        <dbReference type="Proteomes" id="UP000634136"/>
    </source>
</evidence>
<dbReference type="EMBL" id="JAAIUW010000008">
    <property type="protein sequence ID" value="KAF7819717.1"/>
    <property type="molecule type" value="Genomic_DNA"/>
</dbReference>